<keyword evidence="1 2" id="KW-0732">Signal</keyword>
<dbReference type="EMBL" id="QHJQ01000001">
    <property type="protein sequence ID" value="PXA05758.1"/>
    <property type="molecule type" value="Genomic_DNA"/>
</dbReference>
<accession>A0A317ZPG2</accession>
<evidence type="ECO:0000256" key="2">
    <source>
        <dbReference type="SAM" id="SignalP"/>
    </source>
</evidence>
<evidence type="ECO:0000313" key="6">
    <source>
        <dbReference type="Proteomes" id="UP000247099"/>
    </source>
</evidence>
<dbReference type="GO" id="GO:0003993">
    <property type="term" value="F:acid phosphatase activity"/>
    <property type="evidence" value="ECO:0007669"/>
    <property type="project" value="InterPro"/>
</dbReference>
<evidence type="ECO:0000256" key="1">
    <source>
        <dbReference type="ARBA" id="ARBA00022729"/>
    </source>
</evidence>
<dbReference type="OrthoDB" id="9804511at2"/>
<name>A0A317ZPG2_9BACT</name>
<dbReference type="Proteomes" id="UP000247099">
    <property type="component" value="Unassembled WGS sequence"/>
</dbReference>
<organism evidence="5 6">
    <name type="scientific">Coraliomargarita sinensis</name>
    <dbReference type="NCBI Taxonomy" id="2174842"/>
    <lineage>
        <taxon>Bacteria</taxon>
        <taxon>Pseudomonadati</taxon>
        <taxon>Verrucomicrobiota</taxon>
        <taxon>Opitutia</taxon>
        <taxon>Puniceicoccales</taxon>
        <taxon>Coraliomargaritaceae</taxon>
        <taxon>Coraliomargarita</taxon>
    </lineage>
</organism>
<feature type="domain" description="Calcineurin-like phosphoesterase" evidence="3">
    <location>
        <begin position="318"/>
        <end position="475"/>
    </location>
</feature>
<dbReference type="RefSeq" id="WP_110129835.1">
    <property type="nucleotide sequence ID" value="NZ_QHJQ01000001.1"/>
</dbReference>
<dbReference type="SUPFAM" id="SSF49785">
    <property type="entry name" value="Galactose-binding domain-like"/>
    <property type="match status" value="1"/>
</dbReference>
<feature type="signal peptide" evidence="2">
    <location>
        <begin position="1"/>
        <end position="24"/>
    </location>
</feature>
<keyword evidence="6" id="KW-1185">Reference proteome</keyword>
<dbReference type="PANTHER" id="PTHR22953:SF153">
    <property type="entry name" value="PURPLE ACID PHOSPHATASE"/>
    <property type="match status" value="1"/>
</dbReference>
<dbReference type="Pfam" id="PF00149">
    <property type="entry name" value="Metallophos"/>
    <property type="match status" value="1"/>
</dbReference>
<dbReference type="InParanoid" id="A0A317ZPG2"/>
<evidence type="ECO:0000259" key="4">
    <source>
        <dbReference type="Pfam" id="PF16656"/>
    </source>
</evidence>
<reference evidence="5 6" key="1">
    <citation type="submission" date="2018-05" db="EMBL/GenBank/DDBJ databases">
        <title>Coraliomargarita sinensis sp. nov., isolated from a marine solar saltern.</title>
        <authorList>
            <person name="Zhou L.Y."/>
        </authorList>
    </citation>
    <scope>NUCLEOTIDE SEQUENCE [LARGE SCALE GENOMIC DNA]</scope>
    <source>
        <strain evidence="5 6">WN38</strain>
    </source>
</reference>
<dbReference type="InterPro" id="IPR008963">
    <property type="entry name" value="Purple_acid_Pase-like_N"/>
</dbReference>
<dbReference type="InterPro" id="IPR004843">
    <property type="entry name" value="Calcineurin-like_PHP"/>
</dbReference>
<feature type="domain" description="Purple acid phosphatase N-terminal" evidence="4">
    <location>
        <begin position="194"/>
        <end position="288"/>
    </location>
</feature>
<dbReference type="SUPFAM" id="SSF56300">
    <property type="entry name" value="Metallo-dependent phosphatases"/>
    <property type="match status" value="1"/>
</dbReference>
<protein>
    <submittedName>
        <fullName evidence="5">Uncharacterized protein</fullName>
    </submittedName>
</protein>
<dbReference type="Pfam" id="PF16656">
    <property type="entry name" value="Pur_ac_phosph_N"/>
    <property type="match status" value="1"/>
</dbReference>
<dbReference type="InterPro" id="IPR008979">
    <property type="entry name" value="Galactose-bd-like_sf"/>
</dbReference>
<proteinExistence type="predicted"/>
<dbReference type="InterPro" id="IPR015914">
    <property type="entry name" value="PAPs_N"/>
</dbReference>
<dbReference type="Gene3D" id="3.60.21.10">
    <property type="match status" value="1"/>
</dbReference>
<evidence type="ECO:0000313" key="5">
    <source>
        <dbReference type="EMBL" id="PXA05758.1"/>
    </source>
</evidence>
<dbReference type="Gene3D" id="2.60.40.380">
    <property type="entry name" value="Purple acid phosphatase-like, N-terminal"/>
    <property type="match status" value="1"/>
</dbReference>
<dbReference type="SUPFAM" id="SSF49363">
    <property type="entry name" value="Purple acid phosphatase, N-terminal domain"/>
    <property type="match status" value="1"/>
</dbReference>
<gene>
    <name evidence="5" type="ORF">DDZ13_02500</name>
</gene>
<dbReference type="PANTHER" id="PTHR22953">
    <property type="entry name" value="ACID PHOSPHATASE RELATED"/>
    <property type="match status" value="1"/>
</dbReference>
<sequence length="592" mass="65779">MTDITNRIVSFLLASIFTATGAVAELVPQGAVWRYLDDGSDQGNAWRGLVFDDAHWKEGRAQLGYGDDDEVTKLAPFQRTYYFRHSFDLEAIPNQDALSLDLLYDDGAIVFLNGLEIHRTELMPGDTTVSYDQLAKRPSADNATDEDIAVPASLLREGRNVLAVEVHNQSKKSSDISFDLSLGRGEPTQAIEPPSQIRLIWVDDPSTTMTVGWTHGGGSDATVHYGSRDKGQKPEAYRFSTSVDRTIAYSGGEIVSKFARLTGLKPDTAYYFVLSDDSGVSPRYYFRTAPDKPRPFSFIAGGDSRNNRTPRQNANRMVAKLRPLFVAFTGDMINRDNASEWDEWLSDWQLTVSEDGRMYPILPHRGNHEGRGNRTIYDLFDTTPDNYYGLTFGGGLLRYYVLNSQYGESIQADWLQSDLDSLGGSETFTHLVAGYHKPMRPHTSGKAEGSAEYEAWAGLFYKNRFDLVIESDSHVMKRTLPLRPSIEAGHDEGFVVDEEEGTVYTGEGCWGAPLRSTNDAKSWTLDSGSFNGFDLIHVRERHMELYTVKVDSVDAVDALPAKAKGLPLPQGLSLWEANGGARLVIPRDASTD</sequence>
<dbReference type="Gene3D" id="2.60.120.260">
    <property type="entry name" value="Galactose-binding domain-like"/>
    <property type="match status" value="1"/>
</dbReference>
<feature type="chain" id="PRO_5016304006" evidence="2">
    <location>
        <begin position="25"/>
        <end position="592"/>
    </location>
</feature>
<dbReference type="InterPro" id="IPR039331">
    <property type="entry name" value="PAPs-like"/>
</dbReference>
<dbReference type="AlphaFoldDB" id="A0A317ZPG2"/>
<dbReference type="GO" id="GO:0046872">
    <property type="term" value="F:metal ion binding"/>
    <property type="evidence" value="ECO:0007669"/>
    <property type="project" value="InterPro"/>
</dbReference>
<evidence type="ECO:0000259" key="3">
    <source>
        <dbReference type="Pfam" id="PF00149"/>
    </source>
</evidence>
<comment type="caution">
    <text evidence="5">The sequence shown here is derived from an EMBL/GenBank/DDBJ whole genome shotgun (WGS) entry which is preliminary data.</text>
</comment>
<dbReference type="InterPro" id="IPR029052">
    <property type="entry name" value="Metallo-depent_PP-like"/>
</dbReference>